<evidence type="ECO:0000256" key="6">
    <source>
        <dbReference type="ARBA" id="ARBA00022846"/>
    </source>
</evidence>
<evidence type="ECO:0000256" key="14">
    <source>
        <dbReference type="SAM" id="Coils"/>
    </source>
</evidence>
<evidence type="ECO:0000256" key="12">
    <source>
        <dbReference type="ARBA" id="ARBA00023273"/>
    </source>
</evidence>
<sequence>MTTGRGDQQPKSANDELPAIFICGKPKFIVPGEVPKAHDFHSRIYASNMMADLDDLKRSVALSKENPIHRDNFEKRAISQELMEMKRAEFVEMKRRQQLRNDSEALRMLEEQLRSAAIAKDLSERMSEQCRSRALAVRAKAMGQERAALELMELAQEDDKILAQKEEQRKLRESLARQIEENRLRRQQEAAEKFSQRELNNARQKQIEEEDRVEQEERNRQKALDRLKTLQFMQEKKEYRDMEKARAREELKKLLQTQSEVEDRKNKLEEDRVQLMRKQEEISTRIGQQLFQVELLDLLEAEYKAKADLRFRQDVQEKTMSRDRTKQEMDLYRMEMQQRKMDELQMKRDEISARRQELPNQNEETEREEQLEAYRKRKAHGAMLLSMIEDNHVRRAEATAEHLQYFNLKKKSDAERHAFEESERLRMLSAVPKTVLPYLPKNVLSKAEHEYFGLSNEQQQRRLGSGDC</sequence>
<dbReference type="eggNOG" id="ENOG502QS9D">
    <property type="taxonomic scope" value="Eukaryota"/>
</dbReference>
<dbReference type="InterPro" id="IPR043597">
    <property type="entry name" value="TPH_dom"/>
</dbReference>
<evidence type="ECO:0000256" key="10">
    <source>
        <dbReference type="ARBA" id="ARBA00023242"/>
    </source>
</evidence>
<evidence type="ECO:0000259" key="16">
    <source>
        <dbReference type="Pfam" id="PF13868"/>
    </source>
</evidence>
<keyword evidence="6" id="KW-0282">Flagellum</keyword>
<dbReference type="Pfam" id="PF13868">
    <property type="entry name" value="TPH"/>
    <property type="match status" value="1"/>
</dbReference>
<comment type="subcellular location">
    <subcellularLocation>
        <location evidence="2">Cytoplasm</location>
        <location evidence="2">Cytoskeleton</location>
        <location evidence="2">Flagellum axoneme</location>
    </subcellularLocation>
    <subcellularLocation>
        <location evidence="1">Nucleus</location>
    </subcellularLocation>
</comment>
<protein>
    <recommendedName>
        <fullName evidence="4">Meiosis-specific nuclear structural protein 1</fullName>
    </recommendedName>
</protein>
<evidence type="ECO:0000256" key="9">
    <source>
        <dbReference type="ARBA" id="ARBA00023212"/>
    </source>
</evidence>
<feature type="compositionally biased region" description="Basic and acidic residues" evidence="15">
    <location>
        <begin position="187"/>
        <end position="196"/>
    </location>
</feature>
<dbReference type="AlphaFoldDB" id="B4G4H1"/>
<evidence type="ECO:0000256" key="3">
    <source>
        <dbReference type="ARBA" id="ARBA00009158"/>
    </source>
</evidence>
<dbReference type="PANTHER" id="PTHR19265:SF0">
    <property type="entry name" value="MEIOSIS-SPECIFIC NUCLEAR STRUCTURAL PROTEIN 1"/>
    <property type="match status" value="1"/>
</dbReference>
<dbReference type="OMA" id="MAQMQLK"/>
<evidence type="ECO:0000256" key="1">
    <source>
        <dbReference type="ARBA" id="ARBA00004123"/>
    </source>
</evidence>
<organism evidence="18">
    <name type="scientific">Drosophila persimilis</name>
    <name type="common">Fruit fly</name>
    <dbReference type="NCBI Taxonomy" id="7234"/>
    <lineage>
        <taxon>Eukaryota</taxon>
        <taxon>Metazoa</taxon>
        <taxon>Ecdysozoa</taxon>
        <taxon>Arthropoda</taxon>
        <taxon>Hexapoda</taxon>
        <taxon>Insecta</taxon>
        <taxon>Pterygota</taxon>
        <taxon>Neoptera</taxon>
        <taxon>Endopterygota</taxon>
        <taxon>Diptera</taxon>
        <taxon>Brachycera</taxon>
        <taxon>Muscomorpha</taxon>
        <taxon>Ephydroidea</taxon>
        <taxon>Drosophilidae</taxon>
        <taxon>Drosophila</taxon>
        <taxon>Sophophora</taxon>
    </lineage>
</organism>
<dbReference type="PANTHER" id="PTHR19265">
    <property type="entry name" value="MEIOSIS-SPECIFIC NUCLEAR STRUCTURAL PROTEIN 1"/>
    <property type="match status" value="1"/>
</dbReference>
<dbReference type="HOGENOM" id="CLU_700708_0_0_1"/>
<feature type="region of interest" description="Disordered" evidence="15">
    <location>
        <begin position="187"/>
        <end position="220"/>
    </location>
</feature>
<dbReference type="PhylomeDB" id="B4G4H1"/>
<evidence type="ECO:0000256" key="7">
    <source>
        <dbReference type="ARBA" id="ARBA00023054"/>
    </source>
</evidence>
<accession>B4G4H1</accession>
<evidence type="ECO:0000256" key="13">
    <source>
        <dbReference type="ARBA" id="ARBA00046114"/>
    </source>
</evidence>
<comment type="function">
    <text evidence="13">Microtubule inner protein (MIP) part of the dynein-decorated doublet microtubules (DMTs) in cilia axoneme, which is required for motile cilia beating. May play a role in the control of meiotic division and germ cell differentiation through regulation of pairing and recombination during meiosis. Required for sperm flagella assembly. May play a role in the assembly and function of the outer dynein arm-docking complex (ODA-DC). ODA-DC mediates outer dynein arms (ODA) binding onto the axonemal doublet microtubules.</text>
</comment>
<keyword evidence="11" id="KW-0469">Meiosis</keyword>
<gene>
    <name evidence="17" type="primary">Dper\GL24191</name>
    <name evidence="17" type="ORF">Dper_GL24191</name>
</gene>
<keyword evidence="18" id="KW-1185">Reference proteome</keyword>
<dbReference type="GO" id="GO:0031514">
    <property type="term" value="C:motile cilium"/>
    <property type="evidence" value="ECO:0007669"/>
    <property type="project" value="TreeGrafter"/>
</dbReference>
<reference evidence="17 18" key="1">
    <citation type="journal article" date="2007" name="Nature">
        <title>Evolution of genes and genomes on the Drosophila phylogeny.</title>
        <authorList>
            <consortium name="Drosophila 12 Genomes Consortium"/>
            <person name="Clark A.G."/>
            <person name="Eisen M.B."/>
            <person name="Smith D.R."/>
            <person name="Bergman C.M."/>
            <person name="Oliver B."/>
            <person name="Markow T.A."/>
            <person name="Kaufman T.C."/>
            <person name="Kellis M."/>
            <person name="Gelbart W."/>
            <person name="Iyer V.N."/>
            <person name="Pollard D.A."/>
            <person name="Sackton T.B."/>
            <person name="Larracuente A.M."/>
            <person name="Singh N.D."/>
            <person name="Abad J.P."/>
            <person name="Abt D.N."/>
            <person name="Adryan B."/>
            <person name="Aguade M."/>
            <person name="Akashi H."/>
            <person name="Anderson W.W."/>
            <person name="Aquadro C.F."/>
            <person name="Ardell D.H."/>
            <person name="Arguello R."/>
            <person name="Artieri C.G."/>
            <person name="Barbash D.A."/>
            <person name="Barker D."/>
            <person name="Barsanti P."/>
            <person name="Batterham P."/>
            <person name="Batzoglou S."/>
            <person name="Begun D."/>
            <person name="Bhutkar A."/>
            <person name="Blanco E."/>
            <person name="Bosak S.A."/>
            <person name="Bradley R.K."/>
            <person name="Brand A.D."/>
            <person name="Brent M.R."/>
            <person name="Brooks A.N."/>
            <person name="Brown R.H."/>
            <person name="Butlin R.K."/>
            <person name="Caggese C."/>
            <person name="Calvi B.R."/>
            <person name="Bernardo de Carvalho A."/>
            <person name="Caspi A."/>
            <person name="Castrezana S."/>
            <person name="Celniker S.E."/>
            <person name="Chang J.L."/>
            <person name="Chapple C."/>
            <person name="Chatterji S."/>
            <person name="Chinwalla A."/>
            <person name="Civetta A."/>
            <person name="Clifton S.W."/>
            <person name="Comeron J.M."/>
            <person name="Costello J.C."/>
            <person name="Coyne J.A."/>
            <person name="Daub J."/>
            <person name="David R.G."/>
            <person name="Delcher A.L."/>
            <person name="Delehaunty K."/>
            <person name="Do C.B."/>
            <person name="Ebling H."/>
            <person name="Edwards K."/>
            <person name="Eickbush T."/>
            <person name="Evans J.D."/>
            <person name="Filipski A."/>
            <person name="Findeiss S."/>
            <person name="Freyhult E."/>
            <person name="Fulton L."/>
            <person name="Fulton R."/>
            <person name="Garcia A.C."/>
            <person name="Gardiner A."/>
            <person name="Garfield D.A."/>
            <person name="Garvin B.E."/>
            <person name="Gibson G."/>
            <person name="Gilbert D."/>
            <person name="Gnerre S."/>
            <person name="Godfrey J."/>
            <person name="Good R."/>
            <person name="Gotea V."/>
            <person name="Gravely B."/>
            <person name="Greenberg A.J."/>
            <person name="Griffiths-Jones S."/>
            <person name="Gross S."/>
            <person name="Guigo R."/>
            <person name="Gustafson E.A."/>
            <person name="Haerty W."/>
            <person name="Hahn M.W."/>
            <person name="Halligan D.L."/>
            <person name="Halpern A.L."/>
            <person name="Halter G.M."/>
            <person name="Han M.V."/>
            <person name="Heger A."/>
            <person name="Hillier L."/>
            <person name="Hinrichs A.S."/>
            <person name="Holmes I."/>
            <person name="Hoskins R.A."/>
            <person name="Hubisz M.J."/>
            <person name="Hultmark D."/>
            <person name="Huntley M.A."/>
            <person name="Jaffe D.B."/>
            <person name="Jagadeeshan S."/>
            <person name="Jeck W.R."/>
            <person name="Johnson J."/>
            <person name="Jones C.D."/>
            <person name="Jordan W.C."/>
            <person name="Karpen G.H."/>
            <person name="Kataoka E."/>
            <person name="Keightley P.D."/>
            <person name="Kheradpour P."/>
            <person name="Kirkness E.F."/>
            <person name="Koerich L.B."/>
            <person name="Kristiansen K."/>
            <person name="Kudrna D."/>
            <person name="Kulathinal R.J."/>
            <person name="Kumar S."/>
            <person name="Kwok R."/>
            <person name="Lander E."/>
            <person name="Langley C.H."/>
            <person name="Lapoint R."/>
            <person name="Lazzaro B.P."/>
            <person name="Lee S.J."/>
            <person name="Levesque L."/>
            <person name="Li R."/>
            <person name="Lin C.F."/>
            <person name="Lin M.F."/>
            <person name="Lindblad-Toh K."/>
            <person name="Llopart A."/>
            <person name="Long M."/>
            <person name="Low L."/>
            <person name="Lozovsky E."/>
            <person name="Lu J."/>
            <person name="Luo M."/>
            <person name="Machado C.A."/>
            <person name="Makalowski W."/>
            <person name="Marzo M."/>
            <person name="Matsuda M."/>
            <person name="Matzkin L."/>
            <person name="McAllister B."/>
            <person name="McBride C.S."/>
            <person name="McKernan B."/>
            <person name="McKernan K."/>
            <person name="Mendez-Lago M."/>
            <person name="Minx P."/>
            <person name="Mollenhauer M.U."/>
            <person name="Montooth K."/>
            <person name="Mount S.M."/>
            <person name="Mu X."/>
            <person name="Myers E."/>
            <person name="Negre B."/>
            <person name="Newfeld S."/>
            <person name="Nielsen R."/>
            <person name="Noor M.A."/>
            <person name="O'Grady P."/>
            <person name="Pachter L."/>
            <person name="Papaceit M."/>
            <person name="Parisi M.J."/>
            <person name="Parisi M."/>
            <person name="Parts L."/>
            <person name="Pedersen J.S."/>
            <person name="Pesole G."/>
            <person name="Phillippy A.M."/>
            <person name="Ponting C.P."/>
            <person name="Pop M."/>
            <person name="Porcelli D."/>
            <person name="Powell J.R."/>
            <person name="Prohaska S."/>
            <person name="Pruitt K."/>
            <person name="Puig M."/>
            <person name="Quesneville H."/>
            <person name="Ram K.R."/>
            <person name="Rand D."/>
            <person name="Rasmussen M.D."/>
            <person name="Reed L.K."/>
            <person name="Reenan R."/>
            <person name="Reily A."/>
            <person name="Remington K.A."/>
            <person name="Rieger T.T."/>
            <person name="Ritchie M.G."/>
            <person name="Robin C."/>
            <person name="Rogers Y.H."/>
            <person name="Rohde C."/>
            <person name="Rozas J."/>
            <person name="Rubenfield M.J."/>
            <person name="Ruiz A."/>
            <person name="Russo S."/>
            <person name="Salzberg S.L."/>
            <person name="Sanchez-Gracia A."/>
            <person name="Saranga D.J."/>
            <person name="Sato H."/>
            <person name="Schaeffer S.W."/>
            <person name="Schatz M.C."/>
            <person name="Schlenke T."/>
            <person name="Schwartz R."/>
            <person name="Segarra C."/>
            <person name="Singh R.S."/>
            <person name="Sirot L."/>
            <person name="Sirota M."/>
            <person name="Sisneros N.B."/>
            <person name="Smith C.D."/>
            <person name="Smith T.F."/>
            <person name="Spieth J."/>
            <person name="Stage D.E."/>
            <person name="Stark A."/>
            <person name="Stephan W."/>
            <person name="Strausberg R.L."/>
            <person name="Strempel S."/>
            <person name="Sturgill D."/>
            <person name="Sutton G."/>
            <person name="Sutton G.G."/>
            <person name="Tao W."/>
            <person name="Teichmann S."/>
            <person name="Tobari Y.N."/>
            <person name="Tomimura Y."/>
            <person name="Tsolas J.M."/>
            <person name="Valente V.L."/>
            <person name="Venter E."/>
            <person name="Venter J.C."/>
            <person name="Vicario S."/>
            <person name="Vieira F.G."/>
            <person name="Vilella A.J."/>
            <person name="Villasante A."/>
            <person name="Walenz B."/>
            <person name="Wang J."/>
            <person name="Wasserman M."/>
            <person name="Watts T."/>
            <person name="Wilson D."/>
            <person name="Wilson R.K."/>
            <person name="Wing R.A."/>
            <person name="Wolfner M.F."/>
            <person name="Wong A."/>
            <person name="Wong G.K."/>
            <person name="Wu C.I."/>
            <person name="Wu G."/>
            <person name="Yamamoto D."/>
            <person name="Yang H.P."/>
            <person name="Yang S.P."/>
            <person name="Yorke J.A."/>
            <person name="Yoshida K."/>
            <person name="Zdobnov E."/>
            <person name="Zhang P."/>
            <person name="Zhang Y."/>
            <person name="Zimin A.V."/>
            <person name="Baldwin J."/>
            <person name="Abdouelleil A."/>
            <person name="Abdulkadir J."/>
            <person name="Abebe A."/>
            <person name="Abera B."/>
            <person name="Abreu J."/>
            <person name="Acer S.C."/>
            <person name="Aftuck L."/>
            <person name="Alexander A."/>
            <person name="An P."/>
            <person name="Anderson E."/>
            <person name="Anderson S."/>
            <person name="Arachi H."/>
            <person name="Azer M."/>
            <person name="Bachantsang P."/>
            <person name="Barry A."/>
            <person name="Bayul T."/>
            <person name="Berlin A."/>
            <person name="Bessette D."/>
            <person name="Bloom T."/>
            <person name="Blye J."/>
            <person name="Boguslavskiy L."/>
            <person name="Bonnet C."/>
            <person name="Boukhgalter B."/>
            <person name="Bourzgui I."/>
            <person name="Brown A."/>
            <person name="Cahill P."/>
            <person name="Channer S."/>
            <person name="Cheshatsang Y."/>
            <person name="Chuda L."/>
            <person name="Citroen M."/>
            <person name="Collymore A."/>
            <person name="Cooke P."/>
            <person name="Costello M."/>
            <person name="D'Aco K."/>
            <person name="Daza R."/>
            <person name="De Haan G."/>
            <person name="DeGray S."/>
            <person name="DeMaso C."/>
            <person name="Dhargay N."/>
            <person name="Dooley K."/>
            <person name="Dooley E."/>
            <person name="Doricent M."/>
            <person name="Dorje P."/>
            <person name="Dorjee K."/>
            <person name="Dupes A."/>
            <person name="Elong R."/>
            <person name="Falk J."/>
            <person name="Farina A."/>
            <person name="Faro S."/>
            <person name="Ferguson D."/>
            <person name="Fisher S."/>
            <person name="Foley C.D."/>
            <person name="Franke A."/>
            <person name="Friedrich D."/>
            <person name="Gadbois L."/>
            <person name="Gearin G."/>
            <person name="Gearin C.R."/>
            <person name="Giannoukos G."/>
            <person name="Goode T."/>
            <person name="Graham J."/>
            <person name="Grandbois E."/>
            <person name="Grewal S."/>
            <person name="Gyaltsen K."/>
            <person name="Hafez N."/>
            <person name="Hagos B."/>
            <person name="Hall J."/>
            <person name="Henson C."/>
            <person name="Hollinger A."/>
            <person name="Honan T."/>
            <person name="Huard M.D."/>
            <person name="Hughes L."/>
            <person name="Hurhula B."/>
            <person name="Husby M.E."/>
            <person name="Kamat A."/>
            <person name="Kanga B."/>
            <person name="Kashin S."/>
            <person name="Khazanovich D."/>
            <person name="Kisner P."/>
            <person name="Lance K."/>
            <person name="Lara M."/>
            <person name="Lee W."/>
            <person name="Lennon N."/>
            <person name="Letendre F."/>
            <person name="LeVine R."/>
            <person name="Lipovsky A."/>
            <person name="Liu X."/>
            <person name="Liu J."/>
            <person name="Liu S."/>
            <person name="Lokyitsang T."/>
            <person name="Lokyitsang Y."/>
            <person name="Lubonja R."/>
            <person name="Lui A."/>
            <person name="MacDonald P."/>
            <person name="Magnisalis V."/>
            <person name="Maru K."/>
            <person name="Matthews C."/>
            <person name="McCusker W."/>
            <person name="McDonough S."/>
            <person name="Mehta T."/>
            <person name="Meldrim J."/>
            <person name="Meneus L."/>
            <person name="Mihai O."/>
            <person name="Mihalev A."/>
            <person name="Mihova T."/>
            <person name="Mittelman R."/>
            <person name="Mlenga V."/>
            <person name="Montmayeur A."/>
            <person name="Mulrain L."/>
            <person name="Navidi A."/>
            <person name="Naylor J."/>
            <person name="Negash T."/>
            <person name="Nguyen T."/>
            <person name="Nguyen N."/>
            <person name="Nicol R."/>
            <person name="Norbu C."/>
            <person name="Norbu N."/>
            <person name="Novod N."/>
            <person name="O'Neill B."/>
            <person name="Osman S."/>
            <person name="Markiewicz E."/>
            <person name="Oyono O.L."/>
            <person name="Patti C."/>
            <person name="Phunkhang P."/>
            <person name="Pierre F."/>
            <person name="Priest M."/>
            <person name="Raghuraman S."/>
            <person name="Rege F."/>
            <person name="Reyes R."/>
            <person name="Rise C."/>
            <person name="Rogov P."/>
            <person name="Ross K."/>
            <person name="Ryan E."/>
            <person name="Settipalli S."/>
            <person name="Shea T."/>
            <person name="Sherpa N."/>
            <person name="Shi L."/>
            <person name="Shih D."/>
            <person name="Sparrow T."/>
            <person name="Spaulding J."/>
            <person name="Stalker J."/>
            <person name="Stange-Thomann N."/>
            <person name="Stavropoulos S."/>
            <person name="Stone C."/>
            <person name="Strader C."/>
            <person name="Tesfaye S."/>
            <person name="Thomson T."/>
            <person name="Thoulutsang Y."/>
            <person name="Thoulutsang D."/>
            <person name="Topham K."/>
            <person name="Topping I."/>
            <person name="Tsamla T."/>
            <person name="Vassiliev H."/>
            <person name="Vo A."/>
            <person name="Wangchuk T."/>
            <person name="Wangdi T."/>
            <person name="Weiand M."/>
            <person name="Wilkinson J."/>
            <person name="Wilson A."/>
            <person name="Yadav S."/>
            <person name="Young G."/>
            <person name="Yu Q."/>
            <person name="Zembek L."/>
            <person name="Zhong D."/>
            <person name="Zimmer A."/>
            <person name="Zwirko Z."/>
            <person name="Jaffe D.B."/>
            <person name="Alvarez P."/>
            <person name="Brockman W."/>
            <person name="Butler J."/>
            <person name="Chin C."/>
            <person name="Gnerre S."/>
            <person name="Grabherr M."/>
            <person name="Kleber M."/>
            <person name="Mauceli E."/>
            <person name="MacCallum I."/>
        </authorList>
    </citation>
    <scope>NUCLEOTIDE SEQUENCE [LARGE SCALE GENOMIC DNA]</scope>
    <source>
        <strain evidence="18">MSH-3 / Tucson 14011-0111.49</strain>
    </source>
</reference>
<dbReference type="OrthoDB" id="197839at2759"/>
<keyword evidence="8" id="KW-0969">Cilium</keyword>
<keyword evidence="9" id="KW-0206">Cytoskeleton</keyword>
<keyword evidence="12" id="KW-0966">Cell projection</keyword>
<keyword evidence="7 14" id="KW-0175">Coiled coil</keyword>
<dbReference type="GO" id="GO:0005634">
    <property type="term" value="C:nucleus"/>
    <property type="evidence" value="ECO:0007669"/>
    <property type="project" value="UniProtKB-SubCell"/>
</dbReference>
<dbReference type="EMBL" id="CH479179">
    <property type="protein sequence ID" value="EDW24519.1"/>
    <property type="molecule type" value="Genomic_DNA"/>
</dbReference>
<dbReference type="InterPro" id="IPR026504">
    <property type="entry name" value="MNS1"/>
</dbReference>
<evidence type="ECO:0000313" key="18">
    <source>
        <dbReference type="Proteomes" id="UP000008744"/>
    </source>
</evidence>
<feature type="domain" description="Trichohyalin-plectin-homology" evidence="16">
    <location>
        <begin position="99"/>
        <end position="441"/>
    </location>
</feature>
<feature type="coiled-coil region" evidence="14">
    <location>
        <begin position="334"/>
        <end position="368"/>
    </location>
</feature>
<evidence type="ECO:0000256" key="5">
    <source>
        <dbReference type="ARBA" id="ARBA00022490"/>
    </source>
</evidence>
<keyword evidence="10" id="KW-0539">Nucleus</keyword>
<comment type="similarity">
    <text evidence="3">Belongs to the MNS1 family.</text>
</comment>
<keyword evidence="5" id="KW-0963">Cytoplasm</keyword>
<evidence type="ECO:0000313" key="17">
    <source>
        <dbReference type="EMBL" id="EDW24519.1"/>
    </source>
</evidence>
<evidence type="ECO:0000256" key="15">
    <source>
        <dbReference type="SAM" id="MobiDB-lite"/>
    </source>
</evidence>
<dbReference type="Proteomes" id="UP000008744">
    <property type="component" value="Unassembled WGS sequence"/>
</dbReference>
<name>B4G4H1_DROPE</name>
<dbReference type="GO" id="GO:0044782">
    <property type="term" value="P:cilium organization"/>
    <property type="evidence" value="ECO:0007669"/>
    <property type="project" value="TreeGrafter"/>
</dbReference>
<evidence type="ECO:0000256" key="2">
    <source>
        <dbReference type="ARBA" id="ARBA00004611"/>
    </source>
</evidence>
<evidence type="ECO:0000256" key="11">
    <source>
        <dbReference type="ARBA" id="ARBA00023254"/>
    </source>
</evidence>
<dbReference type="GO" id="GO:0051321">
    <property type="term" value="P:meiotic cell cycle"/>
    <property type="evidence" value="ECO:0007669"/>
    <property type="project" value="UniProtKB-KW"/>
</dbReference>
<evidence type="ECO:0000256" key="4">
    <source>
        <dbReference type="ARBA" id="ARBA00014813"/>
    </source>
</evidence>
<dbReference type="STRING" id="7234.B4G4H1"/>
<evidence type="ECO:0000256" key="8">
    <source>
        <dbReference type="ARBA" id="ARBA00023069"/>
    </source>
</evidence>
<proteinExistence type="inferred from homology"/>